<protein>
    <submittedName>
        <fullName evidence="1">Uncharacterized protein</fullName>
    </submittedName>
</protein>
<reference evidence="1" key="1">
    <citation type="submission" date="2014-05" db="EMBL/GenBank/DDBJ databases">
        <authorList>
            <person name="Chronopoulou M."/>
        </authorList>
    </citation>
    <scope>NUCLEOTIDE SEQUENCE</scope>
    <source>
        <tissue evidence="1">Whole organism</tissue>
    </source>
</reference>
<feature type="non-terminal residue" evidence="1">
    <location>
        <position position="1"/>
    </location>
</feature>
<dbReference type="EMBL" id="HACA01001235">
    <property type="protein sequence ID" value="CDW18596.1"/>
    <property type="molecule type" value="Transcribed_RNA"/>
</dbReference>
<dbReference type="AlphaFoldDB" id="A0A0K2SZE3"/>
<name>A0A0K2SZE3_LEPSM</name>
<sequence length="79" mass="9579">AISYFFVYNDKFAKIKSLNRFNDPKIVKVARRNSNRFEDRRFLTQNHQAFRMQCCKGVFLINFWPPQSPYLNPPDFSIW</sequence>
<proteinExistence type="predicted"/>
<evidence type="ECO:0000313" key="1">
    <source>
        <dbReference type="EMBL" id="CDW18596.1"/>
    </source>
</evidence>
<organism evidence="1">
    <name type="scientific">Lepeophtheirus salmonis</name>
    <name type="common">Salmon louse</name>
    <name type="synonym">Caligus salmonis</name>
    <dbReference type="NCBI Taxonomy" id="72036"/>
    <lineage>
        <taxon>Eukaryota</taxon>
        <taxon>Metazoa</taxon>
        <taxon>Ecdysozoa</taxon>
        <taxon>Arthropoda</taxon>
        <taxon>Crustacea</taxon>
        <taxon>Multicrustacea</taxon>
        <taxon>Hexanauplia</taxon>
        <taxon>Copepoda</taxon>
        <taxon>Siphonostomatoida</taxon>
        <taxon>Caligidae</taxon>
        <taxon>Lepeophtheirus</taxon>
    </lineage>
</organism>
<accession>A0A0K2SZE3</accession>